<dbReference type="Proteomes" id="UP001152888">
    <property type="component" value="Unassembled WGS sequence"/>
</dbReference>
<evidence type="ECO:0000313" key="1">
    <source>
        <dbReference type="EMBL" id="CAH2010820.1"/>
    </source>
</evidence>
<gene>
    <name evidence="1" type="ORF">ACAOBT_LOCUS31800</name>
</gene>
<comment type="caution">
    <text evidence="1">The sequence shown here is derived from an EMBL/GenBank/DDBJ whole genome shotgun (WGS) entry which is preliminary data.</text>
</comment>
<proteinExistence type="predicted"/>
<dbReference type="EMBL" id="CAKOFQ010008009">
    <property type="protein sequence ID" value="CAH2010820.1"/>
    <property type="molecule type" value="Genomic_DNA"/>
</dbReference>
<reference evidence="1" key="1">
    <citation type="submission" date="2022-03" db="EMBL/GenBank/DDBJ databases">
        <authorList>
            <person name="Sayadi A."/>
        </authorList>
    </citation>
    <scope>NUCLEOTIDE SEQUENCE</scope>
</reference>
<accession>A0A9P0MBC9</accession>
<evidence type="ECO:0000313" key="2">
    <source>
        <dbReference type="Proteomes" id="UP001152888"/>
    </source>
</evidence>
<name>A0A9P0MBC9_ACAOB</name>
<organism evidence="1 2">
    <name type="scientific">Acanthoscelides obtectus</name>
    <name type="common">Bean weevil</name>
    <name type="synonym">Bruchus obtectus</name>
    <dbReference type="NCBI Taxonomy" id="200917"/>
    <lineage>
        <taxon>Eukaryota</taxon>
        <taxon>Metazoa</taxon>
        <taxon>Ecdysozoa</taxon>
        <taxon>Arthropoda</taxon>
        <taxon>Hexapoda</taxon>
        <taxon>Insecta</taxon>
        <taxon>Pterygota</taxon>
        <taxon>Neoptera</taxon>
        <taxon>Endopterygota</taxon>
        <taxon>Coleoptera</taxon>
        <taxon>Polyphaga</taxon>
        <taxon>Cucujiformia</taxon>
        <taxon>Chrysomeloidea</taxon>
        <taxon>Chrysomelidae</taxon>
        <taxon>Bruchinae</taxon>
        <taxon>Bruchini</taxon>
        <taxon>Acanthoscelides</taxon>
    </lineage>
</organism>
<protein>
    <submittedName>
        <fullName evidence="1">Uncharacterized protein</fullName>
    </submittedName>
</protein>
<keyword evidence="2" id="KW-1185">Reference proteome</keyword>
<dbReference type="AlphaFoldDB" id="A0A9P0MBC9"/>
<sequence>MCVIASTPINAAYGMLRIVIHKSRCYRIPMSDRKILFLDLI</sequence>